<organism evidence="2">
    <name type="scientific">Anopheles sinensis</name>
    <name type="common">Mosquito</name>
    <dbReference type="NCBI Taxonomy" id="74873"/>
    <lineage>
        <taxon>Eukaryota</taxon>
        <taxon>Metazoa</taxon>
        <taxon>Ecdysozoa</taxon>
        <taxon>Arthropoda</taxon>
        <taxon>Hexapoda</taxon>
        <taxon>Insecta</taxon>
        <taxon>Pterygota</taxon>
        <taxon>Neoptera</taxon>
        <taxon>Endopterygota</taxon>
        <taxon>Diptera</taxon>
        <taxon>Nematocera</taxon>
        <taxon>Culicoidea</taxon>
        <taxon>Culicidae</taxon>
        <taxon>Anophelinae</taxon>
        <taxon>Anopheles</taxon>
    </lineage>
</organism>
<gene>
    <name evidence="2" type="ORF">ZHAS_00016427</name>
</gene>
<evidence type="ECO:0000256" key="1">
    <source>
        <dbReference type="SAM" id="MobiDB-lite"/>
    </source>
</evidence>
<dbReference type="AlphaFoldDB" id="A0A084WE02"/>
<reference evidence="2 4" key="1">
    <citation type="journal article" date="2014" name="BMC Genomics">
        <title>Genome sequence of Anopheles sinensis provides insight into genetics basis of mosquito competence for malaria parasites.</title>
        <authorList>
            <person name="Zhou D."/>
            <person name="Zhang D."/>
            <person name="Ding G."/>
            <person name="Shi L."/>
            <person name="Hou Q."/>
            <person name="Ye Y."/>
            <person name="Xu Y."/>
            <person name="Zhou H."/>
            <person name="Xiong C."/>
            <person name="Li S."/>
            <person name="Yu J."/>
            <person name="Hong S."/>
            <person name="Yu X."/>
            <person name="Zou P."/>
            <person name="Chen C."/>
            <person name="Chang X."/>
            <person name="Wang W."/>
            <person name="Lv Y."/>
            <person name="Sun Y."/>
            <person name="Ma L."/>
            <person name="Shen B."/>
            <person name="Zhu C."/>
        </authorList>
    </citation>
    <scope>NUCLEOTIDE SEQUENCE [LARGE SCALE GENOMIC DNA]</scope>
</reference>
<protein>
    <submittedName>
        <fullName evidence="2 3">Uncharacterized protein</fullName>
    </submittedName>
</protein>
<feature type="compositionally biased region" description="Polar residues" evidence="1">
    <location>
        <begin position="131"/>
        <end position="141"/>
    </location>
</feature>
<feature type="region of interest" description="Disordered" evidence="1">
    <location>
        <begin position="109"/>
        <end position="141"/>
    </location>
</feature>
<dbReference type="EMBL" id="KE525340">
    <property type="protein sequence ID" value="KFB48446.1"/>
    <property type="molecule type" value="Genomic_DNA"/>
</dbReference>
<evidence type="ECO:0000313" key="2">
    <source>
        <dbReference type="EMBL" id="KFB48446.1"/>
    </source>
</evidence>
<accession>A0A084WE02</accession>
<proteinExistence type="predicted"/>
<evidence type="ECO:0000313" key="3">
    <source>
        <dbReference type="EnsemblMetazoa" id="ASIC016427-PA"/>
    </source>
</evidence>
<sequence length="141" mass="15420">MGPAWIIACCDGLLDHRITLVIKACSSSPPISLGPTRSAHQVQVALRLRLMTYPGNGPADSQARKAVISIIINQPRMRIFETKFPHTPIHKSTRSQEAVFFTVLEVFVPPSPPPEQGAVDDDDDDDDENTTDSSITITVAR</sequence>
<feature type="compositionally biased region" description="Acidic residues" evidence="1">
    <location>
        <begin position="118"/>
        <end position="130"/>
    </location>
</feature>
<reference evidence="3" key="2">
    <citation type="submission" date="2020-05" db="UniProtKB">
        <authorList>
            <consortium name="EnsemblMetazoa"/>
        </authorList>
    </citation>
    <scope>IDENTIFICATION</scope>
</reference>
<dbReference type="EMBL" id="ATLV01023097">
    <property type="status" value="NOT_ANNOTATED_CDS"/>
    <property type="molecule type" value="Genomic_DNA"/>
</dbReference>
<dbReference type="EnsemblMetazoa" id="ASIC016427-RA">
    <property type="protein sequence ID" value="ASIC016427-PA"/>
    <property type="gene ID" value="ASIC016427"/>
</dbReference>
<name>A0A084WE02_ANOSI</name>
<dbReference type="VEuPathDB" id="VectorBase:ASIC016427"/>
<evidence type="ECO:0000313" key="4">
    <source>
        <dbReference type="Proteomes" id="UP000030765"/>
    </source>
</evidence>
<dbReference type="Proteomes" id="UP000030765">
    <property type="component" value="Unassembled WGS sequence"/>
</dbReference>
<keyword evidence="4" id="KW-1185">Reference proteome</keyword>